<dbReference type="EMBL" id="RKRF01000007">
    <property type="protein sequence ID" value="RPF55337.1"/>
    <property type="molecule type" value="Genomic_DNA"/>
</dbReference>
<dbReference type="InterPro" id="IPR023105">
    <property type="entry name" value="YkvR-like_sf"/>
</dbReference>
<dbReference type="SUPFAM" id="SSF159173">
    <property type="entry name" value="YkvR-like"/>
    <property type="match status" value="1"/>
</dbReference>
<reference evidence="1 2" key="1">
    <citation type="submission" date="2018-11" db="EMBL/GenBank/DDBJ databases">
        <title>Genomic Encyclopedia of Type Strains, Phase IV (KMG-IV): sequencing the most valuable type-strain genomes for metagenomic binning, comparative biology and taxonomic classification.</title>
        <authorList>
            <person name="Goeker M."/>
        </authorList>
    </citation>
    <scope>NUCLEOTIDE SEQUENCE [LARGE SCALE GENOMIC DNA]</scope>
    <source>
        <strain evidence="1 2">DSM 18090</strain>
    </source>
</reference>
<name>A0A3N5BD29_9BACI</name>
<dbReference type="InterPro" id="IPR021596">
    <property type="entry name" value="DUF3219"/>
</dbReference>
<dbReference type="AlphaFoldDB" id="A0A3N5BD29"/>
<proteinExistence type="predicted"/>
<protein>
    <submittedName>
        <fullName evidence="1">Uncharacterized protein DUF3219</fullName>
    </submittedName>
</protein>
<evidence type="ECO:0000313" key="2">
    <source>
        <dbReference type="Proteomes" id="UP000276443"/>
    </source>
</evidence>
<sequence length="92" mass="10903">MKKVVLNDYAVEVDDYKVYETNGRTHIQLEFKVSHEDYHDVTTLLYQNNFKVEIPSENVSLQATIYKYWTSVTNLYKKGNVGQFHLELIEKK</sequence>
<keyword evidence="2" id="KW-1185">Reference proteome</keyword>
<dbReference type="Proteomes" id="UP000276443">
    <property type="component" value="Unassembled WGS sequence"/>
</dbReference>
<comment type="caution">
    <text evidence="1">The sequence shown here is derived from an EMBL/GenBank/DDBJ whole genome shotgun (WGS) entry which is preliminary data.</text>
</comment>
<dbReference type="Gene3D" id="2.40.30.80">
    <property type="entry name" value="YkvR-like"/>
    <property type="match status" value="1"/>
</dbReference>
<dbReference type="Pfam" id="PF11514">
    <property type="entry name" value="DUF3219"/>
    <property type="match status" value="1"/>
</dbReference>
<gene>
    <name evidence="1" type="ORF">EDC24_0208</name>
</gene>
<dbReference type="RefSeq" id="WP_124219007.1">
    <property type="nucleotide sequence ID" value="NZ_RKRF01000007.1"/>
</dbReference>
<accession>A0A3N5BD29</accession>
<dbReference type="OrthoDB" id="2920197at2"/>
<evidence type="ECO:0000313" key="1">
    <source>
        <dbReference type="EMBL" id="RPF55337.1"/>
    </source>
</evidence>
<organism evidence="1 2">
    <name type="scientific">Aquisalibacillus elongatus</name>
    <dbReference type="NCBI Taxonomy" id="485577"/>
    <lineage>
        <taxon>Bacteria</taxon>
        <taxon>Bacillati</taxon>
        <taxon>Bacillota</taxon>
        <taxon>Bacilli</taxon>
        <taxon>Bacillales</taxon>
        <taxon>Bacillaceae</taxon>
        <taxon>Aquisalibacillus</taxon>
    </lineage>
</organism>